<evidence type="ECO:0000259" key="1">
    <source>
        <dbReference type="Pfam" id="PF01935"/>
    </source>
</evidence>
<reference evidence="2 3" key="1">
    <citation type="submission" date="2011-08" db="EMBL/GenBank/DDBJ databases">
        <title>The Genome Sequence of Clostridium orbiscindens 1_3_50AFAA.</title>
        <authorList>
            <consortium name="The Broad Institute Genome Sequencing Platform"/>
            <person name="Earl A."/>
            <person name="Ward D."/>
            <person name="Feldgarden M."/>
            <person name="Gevers D."/>
            <person name="Daigneault M."/>
            <person name="Strauss J."/>
            <person name="Allen-Vercoe E."/>
            <person name="Young S.K."/>
            <person name="Zeng Q."/>
            <person name="Gargeya S."/>
            <person name="Fitzgerald M."/>
            <person name="Haas B."/>
            <person name="Abouelleil A."/>
            <person name="Alvarado L."/>
            <person name="Arachchi H.M."/>
            <person name="Berlin A."/>
            <person name="Brown A."/>
            <person name="Chapman S.B."/>
            <person name="Chen Z."/>
            <person name="Dunbar C."/>
            <person name="Freedman E."/>
            <person name="Gearin G."/>
            <person name="Gellesch M."/>
            <person name="Goldberg J."/>
            <person name="Griggs A."/>
            <person name="Gujja S."/>
            <person name="Heiman D."/>
            <person name="Howarth C."/>
            <person name="Larson L."/>
            <person name="Lui A."/>
            <person name="MacDonald P.J.P."/>
            <person name="Montmayeur A."/>
            <person name="Murphy C."/>
            <person name="Neiman D."/>
            <person name="Pearson M."/>
            <person name="Priest M."/>
            <person name="Roberts A."/>
            <person name="Saif S."/>
            <person name="Shea T."/>
            <person name="Shenoy N."/>
            <person name="Sisk P."/>
            <person name="Stolte C."/>
            <person name="Sykes S."/>
            <person name="Wortman J."/>
            <person name="Nusbaum C."/>
            <person name="Birren B."/>
        </authorList>
    </citation>
    <scope>NUCLEOTIDE SEQUENCE [LARGE SCALE GENOMIC DNA]</scope>
    <source>
        <strain evidence="2 3">1_3_50AFAA</strain>
    </source>
</reference>
<dbReference type="AlphaFoldDB" id="A0A096AZ51"/>
<sequence>MAKAQKKRKKPVEKPAQLFQPKDFLDLIAPAAVKFNTDSYVLGGLYRCVLALRGYPAATEELALLSHICNRAGVTLHLYARQVTAAEEEAIYHKAVNKNRLDRSNQDNLKRSVTAEANLQDVAVIIAGARKNREPLIHCAVFLELAAQTPEELRLLRDEVGAELTRAKLSADPLLLRQREGFLSANPAGRNALGAQFERVLPTSSTANLYPINYSGRSDPHGFYIGNDHYGADILLDLDRRTPDKTNSSVLILGNSGEGKSYLLKLLICNLLESGKTVICLDPEQELAWLCGRLGGCYADLMGGQFRINFLEAKRWDIGDDRDEDPTVPNAFRQQSPLSQHISFLKDFFRAYKPFTHQQVDTLELMLERLYRKWGISDKTNFSAMGPEDWPIAEDLYAVLEDAYEHYDREDSPLYPRELLRELLLGLHSMCRGAESVYFNGRTNITSARFLVFGVKDLIHANSSVKDALLFNLLSYLSDQLLTKGNTVAALDELYLWLSNLTTIEYIRNCLKRVRKRNSALILASQNLEDFDIQGVRELTRPLFAIPTHQFLFHGGKVDKKFYMDNLQLESAEYDLISSPNNGVCLFKSGADRNLLDVHAPPHKHALITGGGG</sequence>
<dbReference type="Gene3D" id="1.10.8.730">
    <property type="match status" value="1"/>
</dbReference>
<dbReference type="PANTHER" id="PTHR30121:SF6">
    <property type="entry name" value="SLR6007 PROTEIN"/>
    <property type="match status" value="1"/>
</dbReference>
<organism evidence="2 3">
    <name type="scientific">Flavonifractor plautii 1_3_50AFAA</name>
    <dbReference type="NCBI Taxonomy" id="742738"/>
    <lineage>
        <taxon>Bacteria</taxon>
        <taxon>Bacillati</taxon>
        <taxon>Bacillota</taxon>
        <taxon>Clostridia</taxon>
        <taxon>Eubacteriales</taxon>
        <taxon>Oscillospiraceae</taxon>
        <taxon>Flavonifractor</taxon>
    </lineage>
</organism>
<dbReference type="InterPro" id="IPR002789">
    <property type="entry name" value="HerA_central"/>
</dbReference>
<protein>
    <recommendedName>
        <fullName evidence="1">Helicase HerA central domain-containing protein</fullName>
    </recommendedName>
</protein>
<dbReference type="Pfam" id="PF01935">
    <property type="entry name" value="DUF87"/>
    <property type="match status" value="1"/>
</dbReference>
<dbReference type="InterPro" id="IPR027417">
    <property type="entry name" value="P-loop_NTPase"/>
</dbReference>
<dbReference type="InterPro" id="IPR051162">
    <property type="entry name" value="T4SS_component"/>
</dbReference>
<feature type="domain" description="Helicase HerA central" evidence="1">
    <location>
        <begin position="247"/>
        <end position="406"/>
    </location>
</feature>
<dbReference type="RefSeq" id="WP_044943726.1">
    <property type="nucleotide sequence ID" value="NZ_KN174170.1"/>
</dbReference>
<dbReference type="Proteomes" id="UP000029585">
    <property type="component" value="Unassembled WGS sequence"/>
</dbReference>
<dbReference type="PANTHER" id="PTHR30121">
    <property type="entry name" value="UNCHARACTERIZED PROTEIN YJGR-RELATED"/>
    <property type="match status" value="1"/>
</dbReference>
<name>A0A096AZ51_FLAPL</name>
<evidence type="ECO:0000313" key="3">
    <source>
        <dbReference type="Proteomes" id="UP000029585"/>
    </source>
</evidence>
<evidence type="ECO:0000313" key="2">
    <source>
        <dbReference type="EMBL" id="KGF52130.1"/>
    </source>
</evidence>
<comment type="caution">
    <text evidence="2">The sequence shown here is derived from an EMBL/GenBank/DDBJ whole genome shotgun (WGS) entry which is preliminary data.</text>
</comment>
<gene>
    <name evidence="2" type="ORF">HMPREF9460_04107</name>
</gene>
<dbReference type="SUPFAM" id="SSF52540">
    <property type="entry name" value="P-loop containing nucleoside triphosphate hydrolases"/>
    <property type="match status" value="1"/>
</dbReference>
<keyword evidence="3" id="KW-1185">Reference proteome</keyword>
<dbReference type="Gene3D" id="3.40.50.300">
    <property type="entry name" value="P-loop containing nucleotide triphosphate hydrolases"/>
    <property type="match status" value="1"/>
</dbReference>
<dbReference type="PATRIC" id="fig|742738.3.peg.4218"/>
<proteinExistence type="predicted"/>
<accession>A0A096AZ51</accession>
<dbReference type="EMBL" id="ADLO01000131">
    <property type="protein sequence ID" value="KGF52130.1"/>
    <property type="molecule type" value="Genomic_DNA"/>
</dbReference>
<dbReference type="eggNOG" id="COG3451">
    <property type="taxonomic scope" value="Bacteria"/>
</dbReference>
<dbReference type="HOGENOM" id="CLU_009097_1_1_9"/>
<dbReference type="CDD" id="cd01127">
    <property type="entry name" value="TrwB_TraG_TraD_VirD4"/>
    <property type="match status" value="1"/>
</dbReference>